<name>A0A1Y6BWV5_9NEIS</name>
<dbReference type="EMBL" id="FXAG01000009">
    <property type="protein sequence ID" value="SMF22302.1"/>
    <property type="molecule type" value="Genomic_DNA"/>
</dbReference>
<dbReference type="RefSeq" id="WP_085276230.1">
    <property type="nucleotide sequence ID" value="NZ_FXAG01000009.1"/>
</dbReference>
<keyword evidence="2" id="KW-1185">Reference proteome</keyword>
<evidence type="ECO:0000313" key="1">
    <source>
        <dbReference type="EMBL" id="SMF22302.1"/>
    </source>
</evidence>
<dbReference type="STRING" id="1123014.SAMN02745746_01963"/>
<evidence type="ECO:0000313" key="2">
    <source>
        <dbReference type="Proteomes" id="UP000192920"/>
    </source>
</evidence>
<accession>A0A1Y6BWV5</accession>
<sequence>MREYRFKILQEGDFLCGLSEKEMIIRNANGDYHIHKLCGLDGGKPSFFKSFEVVAIHDIEDASEKVTLIKFGEEYRAYKIIGIREGFPTFDESFCIVVKRGIGKIEVYDSETDLTITLPAMEGE</sequence>
<dbReference type="AlphaFoldDB" id="A0A1Y6BWV5"/>
<organism evidence="1 2">
    <name type="scientific">Pseudogulbenkiania subflava DSM 22618</name>
    <dbReference type="NCBI Taxonomy" id="1123014"/>
    <lineage>
        <taxon>Bacteria</taxon>
        <taxon>Pseudomonadati</taxon>
        <taxon>Pseudomonadota</taxon>
        <taxon>Betaproteobacteria</taxon>
        <taxon>Neisseriales</taxon>
        <taxon>Chromobacteriaceae</taxon>
        <taxon>Pseudogulbenkiania</taxon>
    </lineage>
</organism>
<dbReference type="Proteomes" id="UP000192920">
    <property type="component" value="Unassembled WGS sequence"/>
</dbReference>
<gene>
    <name evidence="1" type="ORF">SAMN02745746_01963</name>
</gene>
<protein>
    <submittedName>
        <fullName evidence="1">Uncharacterized protein</fullName>
    </submittedName>
</protein>
<proteinExistence type="predicted"/>
<reference evidence="2" key="1">
    <citation type="submission" date="2017-04" db="EMBL/GenBank/DDBJ databases">
        <authorList>
            <person name="Varghese N."/>
            <person name="Submissions S."/>
        </authorList>
    </citation>
    <scope>NUCLEOTIDE SEQUENCE [LARGE SCALE GENOMIC DNA]</scope>
    <source>
        <strain evidence="2">DSM 22618</strain>
    </source>
</reference>